<dbReference type="InterPro" id="IPR051162">
    <property type="entry name" value="T4SS_component"/>
</dbReference>
<dbReference type="SUPFAM" id="SSF52540">
    <property type="entry name" value="P-loop containing nucleoside triphosphate hydrolases"/>
    <property type="match status" value="1"/>
</dbReference>
<dbReference type="AlphaFoldDB" id="A0A317JTC2"/>
<dbReference type="InterPro" id="IPR043964">
    <property type="entry name" value="P-loop_TraG"/>
</dbReference>
<gene>
    <name evidence="4" type="ORF">C5B42_01760</name>
</gene>
<protein>
    <recommendedName>
        <fullName evidence="6">TraG P-loop domain-containing protein</fullName>
    </recommendedName>
</protein>
<proteinExistence type="inferred from homology"/>
<evidence type="ECO:0000313" key="5">
    <source>
        <dbReference type="Proteomes" id="UP000246104"/>
    </source>
</evidence>
<dbReference type="Gene3D" id="1.10.8.730">
    <property type="match status" value="1"/>
</dbReference>
<evidence type="ECO:0000259" key="3">
    <source>
        <dbReference type="Pfam" id="PF19044"/>
    </source>
</evidence>
<dbReference type="Gene3D" id="3.40.50.300">
    <property type="entry name" value="P-loop containing nucleotide triphosphate hydrolases"/>
    <property type="match status" value="1"/>
</dbReference>
<dbReference type="NCBIfam" id="NF045971">
    <property type="entry name" value="conju_CD1110"/>
    <property type="match status" value="1"/>
</dbReference>
<evidence type="ECO:0000259" key="2">
    <source>
        <dbReference type="Pfam" id="PF03135"/>
    </source>
</evidence>
<dbReference type="PANTHER" id="PTHR30121:SF6">
    <property type="entry name" value="SLR6007 PROTEIN"/>
    <property type="match status" value="1"/>
</dbReference>
<evidence type="ECO:0000313" key="4">
    <source>
        <dbReference type="EMBL" id="PWU23735.1"/>
    </source>
</evidence>
<comment type="similarity">
    <text evidence="1">Belongs to the TrbE/VirB4 family.</text>
</comment>
<dbReference type="InterPro" id="IPR027417">
    <property type="entry name" value="P-loop_NTPase"/>
</dbReference>
<name>A0A317JTC2_9BACT</name>
<organism evidence="4 5">
    <name type="scientific">Candidatus Cerribacteria bacterium 'Amazon FNV 2010 28 9'</name>
    <dbReference type="NCBI Taxonomy" id="2081795"/>
    <lineage>
        <taxon>Bacteria</taxon>
        <taxon>Candidatus Cerribacteria</taxon>
    </lineage>
</organism>
<sequence>MPVNLFTLLKPPTKTGVTTTPQTKEQQDLSSDLEKFSSGLVSVLDIIAPEAIEVDFNYQRINSVYTRTLFISGYPRSVPANWLSPLINFPQSMDISMYIYPVDSAKILNDLRRKITEMEAELSSDIKQGKISNIDTEIKLADARVIQEQLAKGAERFFQFGLYITISSPTIEELNKITKQIQSTLGSLLIVSKNATLQMEEGFKTTLPAGIDRLQYSRNMDTTSLATTFPFTSSELTSETGIVYGINEHNDSLVIFDRFSMENANMVVFAKSGAGKSFAVKLEAYRYLMFDTEMIILDPEHEYEDMCTAVGGEYVNFNFDSPVKINPFDLSTVYEEGQNELGTKIITLHSLLRVMMGEMSPTEDAIIDRAIVAAYKTKGITHDPATQSNEPPLLEDLYKVLIGMETQESANLAARLEKFVKGSFRGIFDQKSNFDLTNKFTVFSVKELEEELRPIAMFMILDFVWTRVKRNLKKRILVVDEAWYFMKYKDTASFLHSMAKRARKYFLGITTITQDVEDFLNSEWGKPIVSNSSIQLLMKQSSVAIPRLGETFFLSEGEKRLLLSADVGEGLFFAGQNHVAIRVIASDVEYSLITTNPEEILRRQQTAQAQQQLTPEQMTTIQQ</sequence>
<comment type="caution">
    <text evidence="4">The sequence shown here is derived from an EMBL/GenBank/DDBJ whole genome shotgun (WGS) entry which is preliminary data.</text>
</comment>
<dbReference type="GO" id="GO:0005524">
    <property type="term" value="F:ATP binding"/>
    <property type="evidence" value="ECO:0007669"/>
    <property type="project" value="InterPro"/>
</dbReference>
<reference evidence="4 5" key="1">
    <citation type="submission" date="2018-02" db="EMBL/GenBank/DDBJ databases">
        <title>Genomic Reconstructions from Amazon Rainforest and Pasture Soil Reveal Novel Insights into the Physiology of Candidate Phyla in Tropical Sites.</title>
        <authorList>
            <person name="Kroeger M.E."/>
            <person name="Delmont T."/>
            <person name="Eren A.M."/>
            <person name="Guo J."/>
            <person name="Meyer K.M."/>
            <person name="Khan K."/>
            <person name="Rodrigues J.L.M."/>
            <person name="Bohannan B.J.M."/>
            <person name="Tringe S."/>
            <person name="Borges C.D."/>
            <person name="Tiedje J."/>
            <person name="Tsai S.M."/>
            <person name="Nusslein K."/>
        </authorList>
    </citation>
    <scope>NUCLEOTIDE SEQUENCE [LARGE SCALE GENOMIC DNA]</scope>
    <source>
        <strain evidence="4">Amazon FNV 2010 28 9</strain>
    </source>
</reference>
<evidence type="ECO:0000256" key="1">
    <source>
        <dbReference type="ARBA" id="ARBA00006512"/>
    </source>
</evidence>
<dbReference type="Pfam" id="PF19044">
    <property type="entry name" value="P-loop_TraG"/>
    <property type="match status" value="1"/>
</dbReference>
<dbReference type="EMBL" id="PSRQ01000023">
    <property type="protein sequence ID" value="PWU23735.1"/>
    <property type="molecule type" value="Genomic_DNA"/>
</dbReference>
<evidence type="ECO:0008006" key="6">
    <source>
        <dbReference type="Google" id="ProtNLM"/>
    </source>
</evidence>
<feature type="domain" description="CagE TrbE VirB component of type IV transporter system central" evidence="2">
    <location>
        <begin position="61"/>
        <end position="209"/>
    </location>
</feature>
<dbReference type="InterPro" id="IPR018145">
    <property type="entry name" value="CagE_TrbE_VirB_cntrl_dom"/>
</dbReference>
<feature type="domain" description="TraG P-loop" evidence="3">
    <location>
        <begin position="260"/>
        <end position="608"/>
    </location>
</feature>
<dbReference type="Pfam" id="PF03135">
    <property type="entry name" value="CagE_TrbE_VirB"/>
    <property type="match status" value="1"/>
</dbReference>
<dbReference type="Proteomes" id="UP000246104">
    <property type="component" value="Unassembled WGS sequence"/>
</dbReference>
<dbReference type="PANTHER" id="PTHR30121">
    <property type="entry name" value="UNCHARACTERIZED PROTEIN YJGR-RELATED"/>
    <property type="match status" value="1"/>
</dbReference>
<accession>A0A317JTC2</accession>